<evidence type="ECO:0000256" key="3">
    <source>
        <dbReference type="PIRSR" id="PIRSR017388-2"/>
    </source>
</evidence>
<evidence type="ECO:0000259" key="4">
    <source>
        <dbReference type="Pfam" id="PF12697"/>
    </source>
</evidence>
<keyword evidence="1 5" id="KW-0378">Hydrolase</keyword>
<feature type="active site" description="Charge relay system" evidence="2">
    <location>
        <position position="200"/>
    </location>
</feature>
<dbReference type="PROSITE" id="PS51257">
    <property type="entry name" value="PROKAR_LIPOPROTEIN"/>
    <property type="match status" value="1"/>
</dbReference>
<dbReference type="InterPro" id="IPR029058">
    <property type="entry name" value="AB_hydrolase_fold"/>
</dbReference>
<dbReference type="GO" id="GO:0016020">
    <property type="term" value="C:membrane"/>
    <property type="evidence" value="ECO:0007669"/>
    <property type="project" value="TreeGrafter"/>
</dbReference>
<dbReference type="PIRSF" id="PIRSF017388">
    <property type="entry name" value="Esterase_lipase"/>
    <property type="match status" value="1"/>
</dbReference>
<proteinExistence type="predicted"/>
<feature type="domain" description="AB hydrolase-1" evidence="4">
    <location>
        <begin position="24"/>
        <end position="220"/>
    </location>
</feature>
<dbReference type="RefSeq" id="WP_144067356.1">
    <property type="nucleotide sequence ID" value="NZ_CP041636.1"/>
</dbReference>
<dbReference type="AlphaFoldDB" id="A0A516GY08"/>
<feature type="binding site" evidence="3">
    <location>
        <position position="98"/>
    </location>
    <ligand>
        <name>substrate</name>
    </ligand>
</feature>
<gene>
    <name evidence="5" type="ORF">FNB15_03365</name>
</gene>
<dbReference type="SUPFAM" id="SSF53474">
    <property type="entry name" value="alpha/beta-Hydrolases"/>
    <property type="match status" value="1"/>
</dbReference>
<dbReference type="InterPro" id="IPR050266">
    <property type="entry name" value="AB_hydrolase_sf"/>
</dbReference>
<protein>
    <submittedName>
        <fullName evidence="5">Alpha/beta fold hydrolase</fullName>
    </submittedName>
</protein>
<dbReference type="Pfam" id="PF12697">
    <property type="entry name" value="Abhydrolase_6"/>
    <property type="match status" value="1"/>
</dbReference>
<organism evidence="5 6">
    <name type="scientific">Ferrovibrio terrae</name>
    <dbReference type="NCBI Taxonomy" id="2594003"/>
    <lineage>
        <taxon>Bacteria</taxon>
        <taxon>Pseudomonadati</taxon>
        <taxon>Pseudomonadota</taxon>
        <taxon>Alphaproteobacteria</taxon>
        <taxon>Rhodospirillales</taxon>
        <taxon>Rhodospirillaceae</taxon>
        <taxon>Ferrovibrio</taxon>
    </lineage>
</organism>
<name>A0A516GY08_9PROT</name>
<dbReference type="Proteomes" id="UP000317496">
    <property type="component" value="Chromosome"/>
</dbReference>
<evidence type="ECO:0000256" key="1">
    <source>
        <dbReference type="ARBA" id="ARBA00022801"/>
    </source>
</evidence>
<dbReference type="PANTHER" id="PTHR43798">
    <property type="entry name" value="MONOACYLGLYCEROL LIPASE"/>
    <property type="match status" value="1"/>
</dbReference>
<evidence type="ECO:0000256" key="2">
    <source>
        <dbReference type="PIRSR" id="PIRSR017388-1"/>
    </source>
</evidence>
<dbReference type="InterPro" id="IPR000073">
    <property type="entry name" value="AB_hydrolase_1"/>
</dbReference>
<dbReference type="Gene3D" id="3.40.50.1820">
    <property type="entry name" value="alpha/beta hydrolase"/>
    <property type="match status" value="1"/>
</dbReference>
<feature type="active site" description="Charge relay system" evidence="2">
    <location>
        <position position="229"/>
    </location>
</feature>
<accession>A0A516GY08</accession>
<keyword evidence="6" id="KW-1185">Reference proteome</keyword>
<evidence type="ECO:0000313" key="6">
    <source>
        <dbReference type="Proteomes" id="UP000317496"/>
    </source>
</evidence>
<dbReference type="OrthoDB" id="8476759at2"/>
<sequence length="254" mass="26889">MSDQVKVMKGAESYSAAGDRRGALILHGFTGCPQSMRPLAETFATAGFSVELPRLPGHGTTPEDMAETDWGNWAAAVENAYRDLSARTDSIVVGGLSMGGSLTLWLAERHPEIAGIVLVNPAVEPDDFGDFVAGAQGVIDAGGVFLPGVAGDIADPSAKELGYDRSPAKSLLSLINGLEALKPKLANIKVPTLLLHSKQDHIIPPGSAALVRDKLGKSVEYVALEKSFHVATIDYDGAEINRRAIDFGTRVSRR</sequence>
<dbReference type="PANTHER" id="PTHR43798:SF31">
    <property type="entry name" value="AB HYDROLASE SUPERFAMILY PROTEIN YCLE"/>
    <property type="match status" value="1"/>
</dbReference>
<evidence type="ECO:0000313" key="5">
    <source>
        <dbReference type="EMBL" id="QDO96375.1"/>
    </source>
</evidence>
<dbReference type="KEGG" id="fer:FNB15_03365"/>
<feature type="active site" description="Nucleophile" evidence="2">
    <location>
        <position position="97"/>
    </location>
</feature>
<reference evidence="5 6" key="1">
    <citation type="submission" date="2019-07" db="EMBL/GenBank/DDBJ databases">
        <title>Genome sequencing for Ferrovibrio sp. K5.</title>
        <authorList>
            <person name="Park S.-J."/>
        </authorList>
    </citation>
    <scope>NUCLEOTIDE SEQUENCE [LARGE SCALE GENOMIC DNA]</scope>
    <source>
        <strain evidence="5 6">K5</strain>
    </source>
</reference>
<dbReference type="EMBL" id="CP041636">
    <property type="protein sequence ID" value="QDO96375.1"/>
    <property type="molecule type" value="Genomic_DNA"/>
</dbReference>
<dbReference type="GO" id="GO:0052689">
    <property type="term" value="F:carboxylic ester hydrolase activity"/>
    <property type="evidence" value="ECO:0007669"/>
    <property type="project" value="InterPro"/>
</dbReference>
<feature type="binding site" evidence="3">
    <location>
        <position position="29"/>
    </location>
    <ligand>
        <name>substrate</name>
    </ligand>
</feature>
<dbReference type="InterPro" id="IPR012354">
    <property type="entry name" value="Esterase_lipase"/>
</dbReference>